<comment type="caution">
    <text evidence="4">The sequence shown here is derived from an EMBL/GenBank/DDBJ whole genome shotgun (WGS) entry which is preliminary data.</text>
</comment>
<dbReference type="SUPFAM" id="SSF48452">
    <property type="entry name" value="TPR-like"/>
    <property type="match status" value="1"/>
</dbReference>
<evidence type="ECO:0000313" key="4">
    <source>
        <dbReference type="EMBL" id="MBD2318903.1"/>
    </source>
</evidence>
<evidence type="ECO:0000313" key="5">
    <source>
        <dbReference type="Proteomes" id="UP000618445"/>
    </source>
</evidence>
<accession>A0ABR8CDM8</accession>
<organism evidence="4 5">
    <name type="scientific">Phormidium tenue FACHB-1050</name>
    <dbReference type="NCBI Taxonomy" id="2692857"/>
    <lineage>
        <taxon>Bacteria</taxon>
        <taxon>Bacillati</taxon>
        <taxon>Cyanobacteriota</taxon>
        <taxon>Cyanophyceae</taxon>
        <taxon>Oscillatoriophycideae</taxon>
        <taxon>Oscillatoriales</taxon>
        <taxon>Oscillatoriaceae</taxon>
        <taxon>Phormidium</taxon>
    </lineage>
</organism>
<dbReference type="Pfam" id="PF13432">
    <property type="entry name" value="TPR_16"/>
    <property type="match status" value="1"/>
</dbReference>
<dbReference type="Proteomes" id="UP000618445">
    <property type="component" value="Unassembled WGS sequence"/>
</dbReference>
<dbReference type="EMBL" id="JACJQY010000037">
    <property type="protein sequence ID" value="MBD2318903.1"/>
    <property type="molecule type" value="Genomic_DNA"/>
</dbReference>
<dbReference type="PANTHER" id="PTHR44858">
    <property type="entry name" value="TETRATRICOPEPTIDE REPEAT PROTEIN 6"/>
    <property type="match status" value="1"/>
</dbReference>
<dbReference type="PANTHER" id="PTHR44858:SF1">
    <property type="entry name" value="UDP-N-ACETYLGLUCOSAMINE--PEPTIDE N-ACETYLGLUCOSAMINYLTRANSFERASE SPINDLY-RELATED"/>
    <property type="match status" value="1"/>
</dbReference>
<keyword evidence="2 3" id="KW-0802">TPR repeat</keyword>
<protein>
    <submittedName>
        <fullName evidence="4">Tetratricopeptide repeat protein</fullName>
    </submittedName>
</protein>
<dbReference type="PROSITE" id="PS50005">
    <property type="entry name" value="TPR"/>
    <property type="match status" value="2"/>
</dbReference>
<reference evidence="4 5" key="1">
    <citation type="journal article" date="2020" name="ISME J.">
        <title>Comparative genomics reveals insights into cyanobacterial evolution and habitat adaptation.</title>
        <authorList>
            <person name="Chen M.Y."/>
            <person name="Teng W.K."/>
            <person name="Zhao L."/>
            <person name="Hu C.X."/>
            <person name="Zhou Y.K."/>
            <person name="Han B.P."/>
            <person name="Song L.R."/>
            <person name="Shu W.S."/>
        </authorList>
    </citation>
    <scope>NUCLEOTIDE SEQUENCE [LARGE SCALE GENOMIC DNA]</scope>
    <source>
        <strain evidence="4 5">FACHB-1050</strain>
    </source>
</reference>
<sequence length="284" mass="32151">MMFSQRLVQIAKAGTIVLTLLFTMFVVMPSSAIASGHGHGEGHKRVPNFEYPYPISQRRIDAEQLLNQGLSKAYQLDLQGAIADLIEATKIDPTDEDAFRYLGDVYVEAGNFTDAIAAYSSALRYRPGFSHLYNSRGEAHLALKEYDLAIRDFTRAISVYPGEPRGHYNRSVAYRNIKSYVLALNDLQNAIRTSNHTYVDAFIDRSKIRQILGDVKGAIEDYQTASLLLESQPEEFLNQEDFANYQKLQVEYQNTIQTAEDIKTKLLSNCDEQPNFIVDQNQFS</sequence>
<dbReference type="InterPro" id="IPR019734">
    <property type="entry name" value="TPR_rpt"/>
</dbReference>
<dbReference type="Gene3D" id="1.25.40.10">
    <property type="entry name" value="Tetratricopeptide repeat domain"/>
    <property type="match status" value="2"/>
</dbReference>
<gene>
    <name evidence="4" type="ORF">H6G05_18870</name>
</gene>
<feature type="repeat" description="TPR" evidence="3">
    <location>
        <begin position="96"/>
        <end position="129"/>
    </location>
</feature>
<keyword evidence="5" id="KW-1185">Reference proteome</keyword>
<dbReference type="InterPro" id="IPR050498">
    <property type="entry name" value="Ycf3"/>
</dbReference>
<dbReference type="RefSeq" id="WP_190580316.1">
    <property type="nucleotide sequence ID" value="NZ_CAWPQU010000031.1"/>
</dbReference>
<dbReference type="InterPro" id="IPR011990">
    <property type="entry name" value="TPR-like_helical_dom_sf"/>
</dbReference>
<name>A0ABR8CDM8_9CYAN</name>
<feature type="repeat" description="TPR" evidence="3">
    <location>
        <begin position="130"/>
        <end position="163"/>
    </location>
</feature>
<keyword evidence="1" id="KW-0677">Repeat</keyword>
<evidence type="ECO:0000256" key="2">
    <source>
        <dbReference type="ARBA" id="ARBA00022803"/>
    </source>
</evidence>
<proteinExistence type="predicted"/>
<evidence type="ECO:0000256" key="1">
    <source>
        <dbReference type="ARBA" id="ARBA00022737"/>
    </source>
</evidence>
<dbReference type="SMART" id="SM00028">
    <property type="entry name" value="TPR"/>
    <property type="match status" value="5"/>
</dbReference>
<evidence type="ECO:0000256" key="3">
    <source>
        <dbReference type="PROSITE-ProRule" id="PRU00339"/>
    </source>
</evidence>